<organism evidence="3 4">
    <name type="scientific">Anaerocolumna chitinilytica</name>
    <dbReference type="NCBI Taxonomy" id="1727145"/>
    <lineage>
        <taxon>Bacteria</taxon>
        <taxon>Bacillati</taxon>
        <taxon>Bacillota</taxon>
        <taxon>Clostridia</taxon>
        <taxon>Lachnospirales</taxon>
        <taxon>Lachnospiraceae</taxon>
        <taxon>Anaerocolumna</taxon>
    </lineage>
</organism>
<evidence type="ECO:0000259" key="2">
    <source>
        <dbReference type="Pfam" id="PF02517"/>
    </source>
</evidence>
<keyword evidence="1" id="KW-0812">Transmembrane</keyword>
<dbReference type="KEGG" id="acht:bsdcttw_41960"/>
<dbReference type="PANTHER" id="PTHR35797">
    <property type="entry name" value="PROTEASE-RELATED"/>
    <property type="match status" value="1"/>
</dbReference>
<reference evidence="3 4" key="2">
    <citation type="submission" date="2020-08" db="EMBL/GenBank/DDBJ databases">
        <authorList>
            <person name="Ueki A."/>
            <person name="Tonouchi A."/>
        </authorList>
    </citation>
    <scope>NUCLEOTIDE SEQUENCE [LARGE SCALE GENOMIC DNA]</scope>
    <source>
        <strain evidence="3 4">CTTW</strain>
    </source>
</reference>
<dbReference type="Proteomes" id="UP000515703">
    <property type="component" value="Chromosome"/>
</dbReference>
<feature type="transmembrane region" description="Helical" evidence="1">
    <location>
        <begin position="132"/>
        <end position="154"/>
    </location>
</feature>
<name>A0A7M3S988_9FIRM</name>
<feature type="transmembrane region" description="Helical" evidence="1">
    <location>
        <begin position="67"/>
        <end position="88"/>
    </location>
</feature>
<dbReference type="GO" id="GO:0004175">
    <property type="term" value="F:endopeptidase activity"/>
    <property type="evidence" value="ECO:0007669"/>
    <property type="project" value="UniProtKB-ARBA"/>
</dbReference>
<keyword evidence="1" id="KW-0472">Membrane</keyword>
<feature type="transmembrane region" description="Helical" evidence="1">
    <location>
        <begin position="6"/>
        <end position="24"/>
    </location>
</feature>
<dbReference type="AlphaFoldDB" id="A0A7M3S988"/>
<sequence length="241" mass="27297">MLLLYILGTILLTMMITKYIPFQSQDYQFKNVKKSAIFSLFIIIAEIIIGLVYILAIKNVIINIPEYGFILLQSCLYVLLTAIVIMAARYEGESLLSLGITKSNWLKSIILGTFLGGLFFIVYQLSSKATEAVNILTVASLVSLIKFSFVGFAEEIIYRGYFQTRLIAWLGTTKGCLITVIIFSFYHLPLNVFINGMNFQSAFFSCVNLIPLSLMFGYIKLRTKNIITVAVLHTFIDWTIR</sequence>
<accession>A0A7M3S988</accession>
<reference evidence="3 4" key="1">
    <citation type="submission" date="2020-08" db="EMBL/GenBank/DDBJ databases">
        <title>Draft genome sequencing of an Anaerocolumna strain isolated from anoxic soil subjected to BSD treatment.</title>
        <authorList>
            <person name="Uek A."/>
            <person name="Tonouchi A."/>
        </authorList>
    </citation>
    <scope>NUCLEOTIDE SEQUENCE [LARGE SCALE GENOMIC DNA]</scope>
    <source>
        <strain evidence="3 4">CTTW</strain>
    </source>
</reference>
<feature type="transmembrane region" description="Helical" evidence="1">
    <location>
        <begin position="36"/>
        <end position="55"/>
    </location>
</feature>
<evidence type="ECO:0000313" key="3">
    <source>
        <dbReference type="EMBL" id="BCK01156.1"/>
    </source>
</evidence>
<feature type="transmembrane region" description="Helical" evidence="1">
    <location>
        <begin position="166"/>
        <end position="187"/>
    </location>
</feature>
<evidence type="ECO:0000256" key="1">
    <source>
        <dbReference type="SAM" id="Phobius"/>
    </source>
</evidence>
<feature type="transmembrane region" description="Helical" evidence="1">
    <location>
        <begin position="109"/>
        <end position="126"/>
    </location>
</feature>
<dbReference type="RefSeq" id="WP_185256754.1">
    <property type="nucleotide sequence ID" value="NZ_AP023368.1"/>
</dbReference>
<feature type="domain" description="CAAX prenyl protease 2/Lysostaphin resistance protein A-like" evidence="2">
    <location>
        <begin position="141"/>
        <end position="238"/>
    </location>
</feature>
<dbReference type="InterPro" id="IPR003675">
    <property type="entry name" value="Rce1/LyrA-like_dom"/>
</dbReference>
<dbReference type="Pfam" id="PF02517">
    <property type="entry name" value="Rce1-like"/>
    <property type="match status" value="1"/>
</dbReference>
<evidence type="ECO:0000313" key="4">
    <source>
        <dbReference type="Proteomes" id="UP000515703"/>
    </source>
</evidence>
<keyword evidence="1" id="KW-1133">Transmembrane helix</keyword>
<keyword evidence="4" id="KW-1185">Reference proteome</keyword>
<feature type="transmembrane region" description="Helical" evidence="1">
    <location>
        <begin position="199"/>
        <end position="219"/>
    </location>
</feature>
<proteinExistence type="predicted"/>
<dbReference type="InterPro" id="IPR042150">
    <property type="entry name" value="MmRce1-like"/>
</dbReference>
<protein>
    <recommendedName>
        <fullName evidence="2">CAAX prenyl protease 2/Lysostaphin resistance protein A-like domain-containing protein</fullName>
    </recommendedName>
</protein>
<dbReference type="GO" id="GO:0080120">
    <property type="term" value="P:CAAX-box protein maturation"/>
    <property type="evidence" value="ECO:0007669"/>
    <property type="project" value="UniProtKB-ARBA"/>
</dbReference>
<gene>
    <name evidence="3" type="ORF">bsdcttw_41960</name>
</gene>
<dbReference type="PANTHER" id="PTHR35797:SF1">
    <property type="entry name" value="PROTEASE"/>
    <property type="match status" value="1"/>
</dbReference>
<dbReference type="EMBL" id="AP023368">
    <property type="protein sequence ID" value="BCK01156.1"/>
    <property type="molecule type" value="Genomic_DNA"/>
</dbReference>